<comment type="caution">
    <text evidence="2">The sequence shown here is derived from an EMBL/GenBank/DDBJ whole genome shotgun (WGS) entry which is preliminary data.</text>
</comment>
<keyword evidence="1" id="KW-0812">Transmembrane</keyword>
<sequence length="197" mass="22527">MSSRIDKLRDQISAAKSDLLDEIEERRARFSYSISGHRIRFEDEMRARHRAARENLLSFLSRTRLLVLLTAPVIYALIIPFVLLDLFVTVYQAICFPVYGIPKVRRGDHIAIDRHHLAYLNGLQKLNCVYCGYCNGLIGYVREIAGRTEAYWCPIKHARRIADPHDHYPGFADFGDPVDFQAHVEAQRAALAAALDD</sequence>
<keyword evidence="1" id="KW-1133">Transmembrane helix</keyword>
<evidence type="ECO:0000313" key="3">
    <source>
        <dbReference type="Proteomes" id="UP001499910"/>
    </source>
</evidence>
<accession>A0ABP9LM72</accession>
<dbReference type="RefSeq" id="WP_259552354.1">
    <property type="nucleotide sequence ID" value="NZ_BAABHW010000005.1"/>
</dbReference>
<keyword evidence="3" id="KW-1185">Reference proteome</keyword>
<name>A0ABP9LM72_9RHOB</name>
<evidence type="ECO:0000256" key="1">
    <source>
        <dbReference type="SAM" id="Phobius"/>
    </source>
</evidence>
<dbReference type="Proteomes" id="UP001499910">
    <property type="component" value="Unassembled WGS sequence"/>
</dbReference>
<evidence type="ECO:0000313" key="2">
    <source>
        <dbReference type="EMBL" id="GAA5079288.1"/>
    </source>
</evidence>
<organism evidence="2 3">
    <name type="scientific">[Roseibacterium] beibuensis</name>
    <dbReference type="NCBI Taxonomy" id="1193142"/>
    <lineage>
        <taxon>Bacteria</taxon>
        <taxon>Pseudomonadati</taxon>
        <taxon>Pseudomonadota</taxon>
        <taxon>Alphaproteobacteria</taxon>
        <taxon>Rhodobacterales</taxon>
        <taxon>Roseobacteraceae</taxon>
        <taxon>Roseicyclus</taxon>
    </lineage>
</organism>
<dbReference type="EMBL" id="BAABHW010000005">
    <property type="protein sequence ID" value="GAA5079288.1"/>
    <property type="molecule type" value="Genomic_DNA"/>
</dbReference>
<protein>
    <submittedName>
        <fullName evidence="2">Uncharacterized protein</fullName>
    </submittedName>
</protein>
<feature type="transmembrane region" description="Helical" evidence="1">
    <location>
        <begin position="65"/>
        <end position="88"/>
    </location>
</feature>
<proteinExistence type="predicted"/>
<keyword evidence="1" id="KW-0472">Membrane</keyword>
<reference evidence="3" key="1">
    <citation type="journal article" date="2019" name="Int. J. Syst. Evol. Microbiol.">
        <title>The Global Catalogue of Microorganisms (GCM) 10K type strain sequencing project: providing services to taxonomists for standard genome sequencing and annotation.</title>
        <authorList>
            <consortium name="The Broad Institute Genomics Platform"/>
            <consortium name="The Broad Institute Genome Sequencing Center for Infectious Disease"/>
            <person name="Wu L."/>
            <person name="Ma J."/>
        </authorList>
    </citation>
    <scope>NUCLEOTIDE SEQUENCE [LARGE SCALE GENOMIC DNA]</scope>
    <source>
        <strain evidence="3">JCM 18015</strain>
    </source>
</reference>
<gene>
    <name evidence="2" type="ORF">GCM10023209_31330</name>
</gene>